<proteinExistence type="predicted"/>
<sequence>MSSTAIFKQSIKEKHFDTSNIVVSAQDAEKISTENQIRITKKHLSDAIAKINLAATKGQPSVVIRIVTERDDEGNITLCKTITNILRDLDFDVTYPYKNCCFQLLANWELKTYNEIILSKESDSILENLIFEKLPSAQETDKILAENIMKTLQEKFSYANKKIKKNIDSGIFKCTLRFKNLIICKIIEGDLKTRQKYKVEYVHEKDCTQEHILDVSWGNKAKPLTYERMSALSEKLEVPRPSASGSDRGNKDNDIIKISDLFHDLGPLSSFSIQKTKNLLIKKGKMSQIIEKELSKFNIKMKESLSECEYSTQFSYFRENVCKMFEKVLRRKGHTVKYSYVPADIKKHKFNIIWRKEYDNDSDSGDDLYD</sequence>
<name>A0A4D5XES3_9VIRU</name>
<reference evidence="1" key="1">
    <citation type="journal article" date="2019" name="MBio">
        <title>Virus Genomes from Deep Sea Sediments Expand the Ocean Megavirome and Support Independent Origins of Viral Gigantism.</title>
        <authorList>
            <person name="Backstrom D."/>
            <person name="Yutin N."/>
            <person name="Jorgensen S.L."/>
            <person name="Dharamshi J."/>
            <person name="Homa F."/>
            <person name="Zaremba-Niedwiedzka K."/>
            <person name="Spang A."/>
            <person name="Wolf Y.I."/>
            <person name="Koonin E.V."/>
            <person name="Ettema T.J."/>
        </authorList>
    </citation>
    <scope>NUCLEOTIDE SEQUENCE</scope>
</reference>
<organism evidence="1">
    <name type="scientific">Mimivirus LCMiAC02</name>
    <dbReference type="NCBI Taxonomy" id="2506609"/>
    <lineage>
        <taxon>Viruses</taxon>
        <taxon>Varidnaviria</taxon>
        <taxon>Bamfordvirae</taxon>
        <taxon>Nucleocytoviricota</taxon>
        <taxon>Megaviricetes</taxon>
        <taxon>Imitervirales</taxon>
        <taxon>Mimiviridae</taxon>
        <taxon>Klosneuvirinae</taxon>
    </lineage>
</organism>
<accession>A0A4D5XES3</accession>
<evidence type="ECO:0000313" key="1">
    <source>
        <dbReference type="EMBL" id="QBK89247.1"/>
    </source>
</evidence>
<protein>
    <submittedName>
        <fullName evidence="1">Uncharacterized protein</fullName>
    </submittedName>
</protein>
<gene>
    <name evidence="1" type="ORF">LCMiAC02_03420</name>
</gene>
<dbReference type="EMBL" id="MK500410">
    <property type="protein sequence ID" value="QBK89247.1"/>
    <property type="molecule type" value="Genomic_DNA"/>
</dbReference>